<dbReference type="Proteomes" id="UP001549320">
    <property type="component" value="Unassembled WGS sequence"/>
</dbReference>
<organism evidence="4 5">
    <name type="scientific">Ottowia thiooxydans</name>
    <dbReference type="NCBI Taxonomy" id="219182"/>
    <lineage>
        <taxon>Bacteria</taxon>
        <taxon>Pseudomonadati</taxon>
        <taxon>Pseudomonadota</taxon>
        <taxon>Betaproteobacteria</taxon>
        <taxon>Burkholderiales</taxon>
        <taxon>Comamonadaceae</taxon>
        <taxon>Ottowia</taxon>
    </lineage>
</organism>
<dbReference type="InterPro" id="IPR020904">
    <property type="entry name" value="Sc_DH/Rdtase_CS"/>
</dbReference>
<comment type="similarity">
    <text evidence="1">Belongs to the short-chain dehydrogenases/reductases (SDR) family.</text>
</comment>
<accession>A0ABV2Q5B4</accession>
<dbReference type="PROSITE" id="PS00061">
    <property type="entry name" value="ADH_SHORT"/>
    <property type="match status" value="1"/>
</dbReference>
<proteinExistence type="inferred from homology"/>
<dbReference type="EMBL" id="JBEPSH010000002">
    <property type="protein sequence ID" value="MET4575758.1"/>
    <property type="molecule type" value="Genomic_DNA"/>
</dbReference>
<dbReference type="InterPro" id="IPR057326">
    <property type="entry name" value="KR_dom"/>
</dbReference>
<dbReference type="GO" id="GO:0047001">
    <property type="term" value="F:2-dehydro-3-deoxy-D-gluconate 5-dehydrogenase activity"/>
    <property type="evidence" value="ECO:0007669"/>
    <property type="project" value="UniProtKB-EC"/>
</dbReference>
<dbReference type="PRINTS" id="PR00080">
    <property type="entry name" value="SDRFAMILY"/>
</dbReference>
<dbReference type="PANTHER" id="PTHR42760">
    <property type="entry name" value="SHORT-CHAIN DEHYDROGENASES/REDUCTASES FAMILY MEMBER"/>
    <property type="match status" value="1"/>
</dbReference>
<keyword evidence="5" id="KW-1185">Reference proteome</keyword>
<keyword evidence="2 4" id="KW-0560">Oxidoreductase</keyword>
<sequence>MTLFDLKGRVALVTGGGRGLGEAMAAGLAQAGAHVVLAGRSTHELEAAVAAIRAQGGIASYVIVDLMQDGAHEQVVRDVVAKAGRLDVLLHAAGMQVRKNAIDITADDWDRVTDIHLRTAFLLAQATARHAMAEQAAAKIIFVGSLTSHIGFRGIAPYAAAKSGVAGLARTLAAEWATSGINVNTIIPGYFHTKLTGDLLADEEKHRWVMSRIPMNRLGDPQDLAGAAVFFASTASDYVTGAEIRVDGGWLAS</sequence>
<evidence type="ECO:0000313" key="5">
    <source>
        <dbReference type="Proteomes" id="UP001549320"/>
    </source>
</evidence>
<dbReference type="InterPro" id="IPR036291">
    <property type="entry name" value="NAD(P)-bd_dom_sf"/>
</dbReference>
<reference evidence="4 5" key="1">
    <citation type="submission" date="2024-06" db="EMBL/GenBank/DDBJ databases">
        <title>Sorghum-associated microbial communities from plants grown in Nebraska, USA.</title>
        <authorList>
            <person name="Schachtman D."/>
        </authorList>
    </citation>
    <scope>NUCLEOTIDE SEQUENCE [LARGE SCALE GENOMIC DNA]</scope>
    <source>
        <strain evidence="4 5">2709</strain>
    </source>
</reference>
<evidence type="ECO:0000313" key="4">
    <source>
        <dbReference type="EMBL" id="MET4575758.1"/>
    </source>
</evidence>
<name>A0ABV2Q5B4_9BURK</name>
<evidence type="ECO:0000259" key="3">
    <source>
        <dbReference type="SMART" id="SM00822"/>
    </source>
</evidence>
<gene>
    <name evidence="4" type="ORF">ABIE13_000858</name>
</gene>
<evidence type="ECO:0000256" key="2">
    <source>
        <dbReference type="ARBA" id="ARBA00023002"/>
    </source>
</evidence>
<evidence type="ECO:0000256" key="1">
    <source>
        <dbReference type="ARBA" id="ARBA00006484"/>
    </source>
</evidence>
<dbReference type="InterPro" id="IPR002347">
    <property type="entry name" value="SDR_fam"/>
</dbReference>
<feature type="domain" description="Ketoreductase" evidence="3">
    <location>
        <begin position="9"/>
        <end position="189"/>
    </location>
</feature>
<dbReference type="EC" id="1.1.1.127" evidence="4"/>
<dbReference type="PRINTS" id="PR00081">
    <property type="entry name" value="GDHRDH"/>
</dbReference>
<protein>
    <submittedName>
        <fullName evidence="4">2-deoxy-D-gluconate 3-dehydrogenase</fullName>
        <ecNumber evidence="4">1.1.1.127</ecNumber>
    </submittedName>
</protein>
<comment type="caution">
    <text evidence="4">The sequence shown here is derived from an EMBL/GenBank/DDBJ whole genome shotgun (WGS) entry which is preliminary data.</text>
</comment>
<dbReference type="Gene3D" id="3.40.50.720">
    <property type="entry name" value="NAD(P)-binding Rossmann-like Domain"/>
    <property type="match status" value="1"/>
</dbReference>
<dbReference type="PANTHER" id="PTHR42760:SF5">
    <property type="entry name" value="2-DEHYDRO-3-DEOXY-D-GLUCONATE 5-DEHYDROGENASE"/>
    <property type="match status" value="1"/>
</dbReference>
<dbReference type="Pfam" id="PF13561">
    <property type="entry name" value="adh_short_C2"/>
    <property type="match status" value="1"/>
</dbReference>
<dbReference type="SMART" id="SM00822">
    <property type="entry name" value="PKS_KR"/>
    <property type="match status" value="1"/>
</dbReference>
<dbReference type="RefSeq" id="WP_354441421.1">
    <property type="nucleotide sequence ID" value="NZ_JBEPSH010000002.1"/>
</dbReference>
<dbReference type="SUPFAM" id="SSF51735">
    <property type="entry name" value="NAD(P)-binding Rossmann-fold domains"/>
    <property type="match status" value="1"/>
</dbReference>